<evidence type="ECO:0000256" key="2">
    <source>
        <dbReference type="ARBA" id="ARBA00022525"/>
    </source>
</evidence>
<evidence type="ECO:0000256" key="6">
    <source>
        <dbReference type="SAM" id="MobiDB-lite"/>
    </source>
</evidence>
<keyword evidence="7" id="KW-0472">Membrane</keyword>
<keyword evidence="3" id="KW-0732">Signal</keyword>
<dbReference type="OrthoDB" id="5948003at2759"/>
<dbReference type="InterPro" id="IPR013783">
    <property type="entry name" value="Ig-like_fold"/>
</dbReference>
<dbReference type="Gene3D" id="2.60.40.10">
    <property type="entry name" value="Immunoglobulins"/>
    <property type="match status" value="1"/>
</dbReference>
<dbReference type="InterPro" id="IPR007110">
    <property type="entry name" value="Ig-like_dom"/>
</dbReference>
<dbReference type="InterPro" id="IPR010909">
    <property type="entry name" value="PLAC"/>
</dbReference>
<feature type="transmembrane region" description="Helical" evidence="7">
    <location>
        <begin position="7"/>
        <end position="25"/>
    </location>
</feature>
<evidence type="ECO:0000313" key="11">
    <source>
        <dbReference type="Proteomes" id="UP000580250"/>
    </source>
</evidence>
<dbReference type="FunFam" id="2.20.100.10:FF:000005">
    <property type="entry name" value="ADAM metallopeptidase with thrombospondin type 1 motif 9"/>
    <property type="match status" value="2"/>
</dbReference>
<dbReference type="PANTHER" id="PTHR13723:SF278">
    <property type="entry name" value="ADAM METALLOPEPTIDASE WITH THROMBOSPONDIN TYPE 1 MOTIF A, ISOFORM B"/>
    <property type="match status" value="1"/>
</dbReference>
<dbReference type="PROSITE" id="PS50092">
    <property type="entry name" value="TSP1"/>
    <property type="match status" value="6"/>
</dbReference>
<dbReference type="EMBL" id="CAJEWN010003178">
    <property type="protein sequence ID" value="CAD2206776.1"/>
    <property type="molecule type" value="Genomic_DNA"/>
</dbReference>
<dbReference type="GO" id="GO:0006508">
    <property type="term" value="P:proteolysis"/>
    <property type="evidence" value="ECO:0007669"/>
    <property type="project" value="TreeGrafter"/>
</dbReference>
<dbReference type="GO" id="GO:0030198">
    <property type="term" value="P:extracellular matrix organization"/>
    <property type="evidence" value="ECO:0007669"/>
    <property type="project" value="TreeGrafter"/>
</dbReference>
<dbReference type="Pfam" id="PF19236">
    <property type="entry name" value="ADAMTS_CR_3"/>
    <property type="match status" value="1"/>
</dbReference>
<name>A0A6V7Y5G8_MELEN</name>
<dbReference type="GO" id="GO:0031012">
    <property type="term" value="C:extracellular matrix"/>
    <property type="evidence" value="ECO:0007669"/>
    <property type="project" value="TreeGrafter"/>
</dbReference>
<dbReference type="InterPro" id="IPR036383">
    <property type="entry name" value="TSP1_rpt_sf"/>
</dbReference>
<dbReference type="Pfam" id="PF19030">
    <property type="entry name" value="TSP1_ADAMTS"/>
    <property type="match status" value="7"/>
</dbReference>
<comment type="caution">
    <text evidence="10">The sequence shown here is derived from an EMBL/GenBank/DDBJ whole genome shotgun (WGS) entry which is preliminary data.</text>
</comment>
<dbReference type="SUPFAM" id="SSF82895">
    <property type="entry name" value="TSP-1 type 1 repeat"/>
    <property type="match status" value="6"/>
</dbReference>
<dbReference type="InterPro" id="IPR036179">
    <property type="entry name" value="Ig-like_dom_sf"/>
</dbReference>
<feature type="region of interest" description="Disordered" evidence="6">
    <location>
        <begin position="731"/>
        <end position="767"/>
    </location>
</feature>
<evidence type="ECO:0000256" key="5">
    <source>
        <dbReference type="SAM" id="Coils"/>
    </source>
</evidence>
<sequence length="1175" mass="133344">MYLCLTFILNYLLKILIYLNILFFVKINSDIENVKMSENKKLSTSAWSTSLSLGWSSWSEWSECPPQINKNCNNNQPFNIQYQLRRCLDNHCSGGSPSRYRLCSFNENCFSSSNSLTKTCKISSTNLTQPSFFQNNFLPNGFPCQLPSSFTKSVCFQGYCQPFGCDKIIGSLTKEDQCGVCGGNGSSCFNNLFKWKEREGGGGRGGYFSKCKGKCGNKGISVSISVCVNNLNQRIVPDRMCKKQKRPRPKIKICPTVICISKWQTTNWSDCSVSCGLGEQKRNVYCAEVDDKGQQQKHLNDQHCWHSKRPVEIRQCNIGACPEWAIGDWGQCSKAICGRGIRSRPVECRAEGKKLPDWHCLLNGKQQKPPKSQPCWTGIPCGELQNEQINNRLIEEQQRITSYSEEREEEESEINEKNGNKPRFYVGGWSECSTSCGPGIRSRQVECMAKQIKLTDYECQGQSRPIQFRHCQLKPCPPVVSHKNGKPSISPSSLLELTSTASKQNVYRWKHGRWTVCSASCLGGHQKLPLLCIELSSGRAVPYSKCENETINDGKKPEELIRQCNQQPCPPNWDISDWSVCSHSCGGGLRTRQIRCIQLIARKGPETTLLLPDIQCPGEKPGDEEPCGMVDCAPEWSVGNWSQCSTNCGFGEQQRSLSCIQRDSFGKIEEKAIEECILATNSERPIITKNCSNLVNCPQLDIDKNKENIQNSSPNNLVPFIYSEPFIKEKSAKDQPLGDIENEEEEEEGEEEGNIEEEEEGEVNNKNKYPRKLTLQIGGIANLYEGTSVKVKCPVKNGGNKRKIIWTVNGRPLLQSSRLKISQNGALRIFNSRQHDAGIYACYNNENEQLGNVTLKFKPDKENENNKTKNNKKKATKKKKLLQRIRNSLYNNGQYSFYERIASATKDPSQIRVEFVVSDWGECEHLNCLEGIQTRQIFCKIFFGNESANLEDLNICESFGAIRPLISKECVDTKCARWEIGKWSECNSSRCVKQWTALQRREIKCVFGNKTEANPMLCSRKTRPKLKRECQNVNCSADWRPSVWGKCSKQCGDGGVQMRLLRCVWRGTKKPAGQNCNQTKRPIAIRACLFKRKLPECGINKNEGEREGEGEENEEKREEKEKQKSLLPLRLCEDQSRFCDILRLFQTCDQPKIKLQCCYSCRKLIEEFNNKSFGK</sequence>
<organism evidence="10 11">
    <name type="scientific">Meloidogyne enterolobii</name>
    <name type="common">Root-knot nematode worm</name>
    <name type="synonym">Meloidogyne mayaguensis</name>
    <dbReference type="NCBI Taxonomy" id="390850"/>
    <lineage>
        <taxon>Eukaryota</taxon>
        <taxon>Metazoa</taxon>
        <taxon>Ecdysozoa</taxon>
        <taxon>Nematoda</taxon>
        <taxon>Chromadorea</taxon>
        <taxon>Rhabditida</taxon>
        <taxon>Tylenchina</taxon>
        <taxon>Tylenchomorpha</taxon>
        <taxon>Tylenchoidea</taxon>
        <taxon>Meloidogynidae</taxon>
        <taxon>Meloidogyninae</taxon>
        <taxon>Meloidogyne</taxon>
    </lineage>
</organism>
<gene>
    <name evidence="10" type="ORF">MENT_LOCUS60670</name>
</gene>
<evidence type="ECO:0000256" key="3">
    <source>
        <dbReference type="ARBA" id="ARBA00022729"/>
    </source>
</evidence>
<evidence type="ECO:0000256" key="4">
    <source>
        <dbReference type="ARBA" id="ARBA00022737"/>
    </source>
</evidence>
<keyword evidence="5" id="KW-0175">Coiled coil</keyword>
<keyword evidence="7" id="KW-0812">Transmembrane</keyword>
<dbReference type="InterPro" id="IPR045371">
    <property type="entry name" value="ADAMTS_CR_3"/>
</dbReference>
<feature type="domain" description="Ig-like" evidence="8">
    <location>
        <begin position="770"/>
        <end position="842"/>
    </location>
</feature>
<dbReference type="GO" id="GO:0004222">
    <property type="term" value="F:metalloendopeptidase activity"/>
    <property type="evidence" value="ECO:0007669"/>
    <property type="project" value="TreeGrafter"/>
</dbReference>
<feature type="coiled-coil region" evidence="5">
    <location>
        <begin position="858"/>
        <end position="885"/>
    </location>
</feature>
<dbReference type="PROSITE" id="PS50835">
    <property type="entry name" value="IG_LIKE"/>
    <property type="match status" value="1"/>
</dbReference>
<dbReference type="PANTHER" id="PTHR13723">
    <property type="entry name" value="ADAMTS A DISINTEGRIN AND METALLOPROTEASE WITH THROMBOSPONDIN MOTIFS PROTEASE"/>
    <property type="match status" value="1"/>
</dbReference>
<dbReference type="GO" id="GO:0009653">
    <property type="term" value="P:anatomical structure morphogenesis"/>
    <property type="evidence" value="ECO:0007669"/>
    <property type="project" value="UniProtKB-ARBA"/>
</dbReference>
<dbReference type="InterPro" id="IPR050439">
    <property type="entry name" value="ADAMTS_ADAMTS-like"/>
</dbReference>
<dbReference type="SUPFAM" id="SSF48726">
    <property type="entry name" value="Immunoglobulin"/>
    <property type="match status" value="1"/>
</dbReference>
<protein>
    <submittedName>
        <fullName evidence="10">Uncharacterized protein</fullName>
    </submittedName>
</protein>
<evidence type="ECO:0000256" key="7">
    <source>
        <dbReference type="SAM" id="Phobius"/>
    </source>
</evidence>
<proteinExistence type="predicted"/>
<reference evidence="10 11" key="1">
    <citation type="submission" date="2020-08" db="EMBL/GenBank/DDBJ databases">
        <authorList>
            <person name="Koutsovoulos G."/>
            <person name="Danchin GJ E."/>
        </authorList>
    </citation>
    <scope>NUCLEOTIDE SEQUENCE [LARGE SCALE GENOMIC DNA]</scope>
</reference>
<feature type="compositionally biased region" description="Acidic residues" evidence="6">
    <location>
        <begin position="740"/>
        <end position="762"/>
    </location>
</feature>
<evidence type="ECO:0000256" key="1">
    <source>
        <dbReference type="ARBA" id="ARBA00004613"/>
    </source>
</evidence>
<accession>A0A6V7Y5G8</accession>
<dbReference type="PROSITE" id="PS50900">
    <property type="entry name" value="PLAC"/>
    <property type="match status" value="1"/>
</dbReference>
<feature type="region of interest" description="Disordered" evidence="6">
    <location>
        <begin position="400"/>
        <end position="420"/>
    </location>
</feature>
<dbReference type="SMART" id="SM00209">
    <property type="entry name" value="TSP1"/>
    <property type="match status" value="9"/>
</dbReference>
<keyword evidence="7" id="KW-1133">Transmembrane helix</keyword>
<evidence type="ECO:0000259" key="9">
    <source>
        <dbReference type="PROSITE" id="PS50900"/>
    </source>
</evidence>
<dbReference type="Proteomes" id="UP000580250">
    <property type="component" value="Unassembled WGS sequence"/>
</dbReference>
<dbReference type="InterPro" id="IPR000884">
    <property type="entry name" value="TSP1_rpt"/>
</dbReference>
<comment type="subcellular location">
    <subcellularLocation>
        <location evidence="1">Secreted</location>
    </subcellularLocation>
</comment>
<dbReference type="AlphaFoldDB" id="A0A6V7Y5G8"/>
<keyword evidence="4" id="KW-0677">Repeat</keyword>
<dbReference type="GO" id="GO:0005576">
    <property type="term" value="C:extracellular region"/>
    <property type="evidence" value="ECO:0007669"/>
    <property type="project" value="UniProtKB-SubCell"/>
</dbReference>
<keyword evidence="2" id="KW-0964">Secreted</keyword>
<evidence type="ECO:0000259" key="8">
    <source>
        <dbReference type="PROSITE" id="PS50835"/>
    </source>
</evidence>
<feature type="domain" description="PLAC" evidence="9">
    <location>
        <begin position="1128"/>
        <end position="1165"/>
    </location>
</feature>
<feature type="region of interest" description="Disordered" evidence="6">
    <location>
        <begin position="1102"/>
        <end position="1121"/>
    </location>
</feature>
<dbReference type="Gene3D" id="2.20.100.10">
    <property type="entry name" value="Thrombospondin type-1 (TSP1) repeat"/>
    <property type="match status" value="6"/>
</dbReference>
<evidence type="ECO:0000313" key="10">
    <source>
        <dbReference type="EMBL" id="CAD2206776.1"/>
    </source>
</evidence>
<dbReference type="Pfam" id="PF13927">
    <property type="entry name" value="Ig_3"/>
    <property type="match status" value="1"/>
</dbReference>